<organism evidence="2 3">
    <name type="scientific">Catenulispora yoronensis</name>
    <dbReference type="NCBI Taxonomy" id="450799"/>
    <lineage>
        <taxon>Bacteria</taxon>
        <taxon>Bacillati</taxon>
        <taxon>Actinomycetota</taxon>
        <taxon>Actinomycetes</taxon>
        <taxon>Catenulisporales</taxon>
        <taxon>Catenulisporaceae</taxon>
        <taxon>Catenulispora</taxon>
    </lineage>
</organism>
<sequence>MSGNVLRGPVLPSLIAIGVLAASVAGTIALTGKDSTASASSPTRTAPPPVRNAAWVVNGAHDAPSLSALTGFWIGPDVVVRGGVDGLHAMKRADGSPAWDLPAPGGGDVCGMSAGVDAGVGIVATQGTAQTRVNAASECAVISAIDIASGKVLWTTPASMSFGDPDAGAADYAAAGGMAIIDSDRATAGTGIVALDLKTGEQKWKHPGDCEHRPHAFAVSGTKVAIAEVCSGQPQATVKVLDAATGAEVPNAAVPAGAAMAGVSHPEIVSADPVVAVDDGTTPKALSFGGVATPVAVSGLDGLMAALTANAATRAQVGVGAGVLCAGGHQAACWGADGKAVAPRGLPNAAAEHHDVYAVVGNADVARVVTTGVPGHPRASLCRVAGDGGVVVEADLSQAVSDYLGKSGNPGSYSVYGDAKDLFLLDPHPNGRAAVIDVRLG</sequence>
<dbReference type="Gene3D" id="2.130.10.10">
    <property type="entry name" value="YVTN repeat-like/Quinoprotein amine dehydrogenase"/>
    <property type="match status" value="1"/>
</dbReference>
<evidence type="ECO:0000313" key="2">
    <source>
        <dbReference type="EMBL" id="GAA2012583.1"/>
    </source>
</evidence>
<comment type="caution">
    <text evidence="2">The sequence shown here is derived from an EMBL/GenBank/DDBJ whole genome shotgun (WGS) entry which is preliminary data.</text>
</comment>
<dbReference type="InterPro" id="IPR011047">
    <property type="entry name" value="Quinoprotein_ADH-like_sf"/>
</dbReference>
<feature type="domain" description="Pyrrolo-quinoline quinone repeat" evidence="1">
    <location>
        <begin position="116"/>
        <end position="276"/>
    </location>
</feature>
<reference evidence="3" key="1">
    <citation type="journal article" date="2019" name="Int. J. Syst. Evol. Microbiol.">
        <title>The Global Catalogue of Microorganisms (GCM) 10K type strain sequencing project: providing services to taxonomists for standard genome sequencing and annotation.</title>
        <authorList>
            <consortium name="The Broad Institute Genomics Platform"/>
            <consortium name="The Broad Institute Genome Sequencing Center for Infectious Disease"/>
            <person name="Wu L."/>
            <person name="Ma J."/>
        </authorList>
    </citation>
    <scope>NUCLEOTIDE SEQUENCE [LARGE SCALE GENOMIC DNA]</scope>
    <source>
        <strain evidence="3">JCM 16014</strain>
    </source>
</reference>
<dbReference type="InterPro" id="IPR015943">
    <property type="entry name" value="WD40/YVTN_repeat-like_dom_sf"/>
</dbReference>
<dbReference type="InterPro" id="IPR002372">
    <property type="entry name" value="PQQ_rpt_dom"/>
</dbReference>
<dbReference type="RefSeq" id="WP_344663694.1">
    <property type="nucleotide sequence ID" value="NZ_BAAAQN010000002.1"/>
</dbReference>
<evidence type="ECO:0000259" key="1">
    <source>
        <dbReference type="Pfam" id="PF13360"/>
    </source>
</evidence>
<accession>A0ABP5EZI2</accession>
<evidence type="ECO:0000313" key="3">
    <source>
        <dbReference type="Proteomes" id="UP001500751"/>
    </source>
</evidence>
<proteinExistence type="predicted"/>
<gene>
    <name evidence="2" type="ORF">GCM10009839_03760</name>
</gene>
<dbReference type="EMBL" id="BAAAQN010000002">
    <property type="protein sequence ID" value="GAA2012583.1"/>
    <property type="molecule type" value="Genomic_DNA"/>
</dbReference>
<protein>
    <recommendedName>
        <fullName evidence="1">Pyrrolo-quinoline quinone repeat domain-containing protein</fullName>
    </recommendedName>
</protein>
<dbReference type="Proteomes" id="UP001500751">
    <property type="component" value="Unassembled WGS sequence"/>
</dbReference>
<keyword evidence="3" id="KW-1185">Reference proteome</keyword>
<name>A0ABP5EZI2_9ACTN</name>
<dbReference type="SUPFAM" id="SSF50998">
    <property type="entry name" value="Quinoprotein alcohol dehydrogenase-like"/>
    <property type="match status" value="1"/>
</dbReference>
<dbReference type="Pfam" id="PF13360">
    <property type="entry name" value="PQQ_2"/>
    <property type="match status" value="1"/>
</dbReference>